<dbReference type="InterPro" id="IPR050149">
    <property type="entry name" value="Collagen_superfamily"/>
</dbReference>
<dbReference type="GO" id="GO:0030020">
    <property type="term" value="F:extracellular matrix structural constituent conferring tensile strength"/>
    <property type="evidence" value="ECO:0007669"/>
    <property type="project" value="TreeGrafter"/>
</dbReference>
<evidence type="ECO:0000313" key="2">
    <source>
        <dbReference type="EMBL" id="KAG9340687.1"/>
    </source>
</evidence>
<feature type="compositionally biased region" description="Basic and acidic residues" evidence="1">
    <location>
        <begin position="388"/>
        <end position="418"/>
    </location>
</feature>
<feature type="compositionally biased region" description="Gly residues" evidence="1">
    <location>
        <begin position="55"/>
        <end position="64"/>
    </location>
</feature>
<name>A0A8T2NWB6_9TELE</name>
<protein>
    <submittedName>
        <fullName evidence="2">Uncharacterized protein</fullName>
    </submittedName>
</protein>
<dbReference type="PANTHER" id="PTHR24023">
    <property type="entry name" value="COLLAGEN ALPHA"/>
    <property type="match status" value="1"/>
</dbReference>
<proteinExistence type="predicted"/>
<dbReference type="EMBL" id="JAFBMS010000041">
    <property type="protein sequence ID" value="KAG9340687.1"/>
    <property type="molecule type" value="Genomic_DNA"/>
</dbReference>
<evidence type="ECO:0000313" key="3">
    <source>
        <dbReference type="Proteomes" id="UP000824540"/>
    </source>
</evidence>
<feature type="compositionally biased region" description="Low complexity" evidence="1">
    <location>
        <begin position="363"/>
        <end position="372"/>
    </location>
</feature>
<dbReference type="Proteomes" id="UP000824540">
    <property type="component" value="Unassembled WGS sequence"/>
</dbReference>
<dbReference type="OrthoDB" id="10071882at2759"/>
<accession>A0A8T2NWB6</accession>
<evidence type="ECO:0000256" key="1">
    <source>
        <dbReference type="SAM" id="MobiDB-lite"/>
    </source>
</evidence>
<feature type="region of interest" description="Disordered" evidence="1">
    <location>
        <begin position="1"/>
        <end position="103"/>
    </location>
</feature>
<reference evidence="2" key="1">
    <citation type="thesis" date="2021" institute="BYU ScholarsArchive" country="Provo, UT, USA">
        <title>Applications of and Algorithms for Genome Assembly and Genomic Analyses with an Emphasis on Marine Teleosts.</title>
        <authorList>
            <person name="Pickett B.D."/>
        </authorList>
    </citation>
    <scope>NUCLEOTIDE SEQUENCE</scope>
    <source>
        <strain evidence="2">HI-2016</strain>
    </source>
</reference>
<feature type="region of interest" description="Disordered" evidence="1">
    <location>
        <begin position="210"/>
        <end position="232"/>
    </location>
</feature>
<gene>
    <name evidence="2" type="ORF">JZ751_021261</name>
</gene>
<dbReference type="GO" id="GO:0030198">
    <property type="term" value="P:extracellular matrix organization"/>
    <property type="evidence" value="ECO:0007669"/>
    <property type="project" value="TreeGrafter"/>
</dbReference>
<dbReference type="AlphaFoldDB" id="A0A8T2NWB6"/>
<sequence length="597" mass="62700">CLSDLSGLQGQPGPIGPQGILGPPGRPGEVGIHGPKGEKGEQGQSGIHGPKGSVGHPGQGGPRGKPGADGCNGTRGDSGLPGRPGFEGPPGVLGQNGRKGQKGDTLEISVFMERFRGDIGDPGLPGLPGVMGRPGLAGHMGFEGPLGPPGLPGPPGPKGKMTVVIKGVKGDAGEAGPPGFPGNITYPQTSSMPGTKGEKGLKGEVGDLADNKGETGVMGFPGQRGSTGADGEQGETRVFLAPLESPAPRERGVRKGRRVSQDPLELRHHSKQFTILAHLAPRGIRGQRVYKVNRGLPPSSLAVLVLMGFRAPQGPQGTKAHGATFIEGLKVKEDYQVLLGNRDKKPGPSGAQGNPGMRGEWGQQGDQGLPGQPGTPGLPGQRGSPAQREGKARPERPLRKDLLETLGTLDHKGGEERQASQGPMGYQGSLDSVAFRERDQSVTLERRGSPGFQVSPGKGDRLGKRGRFWELRRVAKAFLVRQGLMVSLVCLDPLELQESVTQCQAHPVNQDSLEFLGRMVSQACQALKGTKVFLGRRDLKGSVESRAEEAPQGPTVSLVPAVTQVKRAIMEDRDRWVFPGNQGGTVKRDRKGFMERS</sequence>
<feature type="region of interest" description="Disordered" evidence="1">
    <location>
        <begin position="340"/>
        <end position="428"/>
    </location>
</feature>
<comment type="caution">
    <text evidence="2">The sequence shown here is derived from an EMBL/GenBank/DDBJ whole genome shotgun (WGS) entry which is preliminary data.</text>
</comment>
<feature type="non-terminal residue" evidence="2">
    <location>
        <position position="597"/>
    </location>
</feature>
<dbReference type="GO" id="GO:0031012">
    <property type="term" value="C:extracellular matrix"/>
    <property type="evidence" value="ECO:0007669"/>
    <property type="project" value="TreeGrafter"/>
</dbReference>
<keyword evidence="3" id="KW-1185">Reference proteome</keyword>
<feature type="region of interest" description="Disordered" evidence="1">
    <location>
        <begin position="440"/>
        <end position="460"/>
    </location>
</feature>
<dbReference type="Pfam" id="PF01391">
    <property type="entry name" value="Collagen"/>
    <property type="match status" value="3"/>
</dbReference>
<feature type="compositionally biased region" description="Low complexity" evidence="1">
    <location>
        <begin position="7"/>
        <end position="23"/>
    </location>
</feature>
<dbReference type="GO" id="GO:0005615">
    <property type="term" value="C:extracellular space"/>
    <property type="evidence" value="ECO:0007669"/>
    <property type="project" value="TreeGrafter"/>
</dbReference>
<dbReference type="InterPro" id="IPR008160">
    <property type="entry name" value="Collagen"/>
</dbReference>
<dbReference type="PANTHER" id="PTHR24023:SF1112">
    <property type="entry name" value="COL_CUTICLE_N DOMAIN-CONTAINING PROTEIN-RELATED"/>
    <property type="match status" value="1"/>
</dbReference>
<organism evidence="2 3">
    <name type="scientific">Albula glossodonta</name>
    <name type="common">roundjaw bonefish</name>
    <dbReference type="NCBI Taxonomy" id="121402"/>
    <lineage>
        <taxon>Eukaryota</taxon>
        <taxon>Metazoa</taxon>
        <taxon>Chordata</taxon>
        <taxon>Craniata</taxon>
        <taxon>Vertebrata</taxon>
        <taxon>Euteleostomi</taxon>
        <taxon>Actinopterygii</taxon>
        <taxon>Neopterygii</taxon>
        <taxon>Teleostei</taxon>
        <taxon>Albuliformes</taxon>
        <taxon>Albulidae</taxon>
        <taxon>Albula</taxon>
    </lineage>
</organism>